<dbReference type="EMBL" id="JANSHE010005314">
    <property type="protein sequence ID" value="KAJ2971627.1"/>
    <property type="molecule type" value="Genomic_DNA"/>
</dbReference>
<evidence type="ECO:0000313" key="2">
    <source>
        <dbReference type="Proteomes" id="UP001144978"/>
    </source>
</evidence>
<dbReference type="Proteomes" id="UP001144978">
    <property type="component" value="Unassembled WGS sequence"/>
</dbReference>
<evidence type="ECO:0000313" key="1">
    <source>
        <dbReference type="EMBL" id="KAJ2971627.1"/>
    </source>
</evidence>
<gene>
    <name evidence="1" type="ORF">NUW54_g12462</name>
</gene>
<proteinExistence type="predicted"/>
<keyword evidence="2" id="KW-1185">Reference proteome</keyword>
<sequence length="188" mass="20631">MFKKALADLKTSAPLRSSDRRKLKQRVLQSFPVLQPEEGDLLVPDGVQSQKFSTHLEEPGVAYLSPEGDPLWFTIGKGSEELIPTVYTLWKRPDLLPFLSTPAPVVPKLISGADLMIPGVIQHSPDLVPDQLVSVTQYHRGAIGPPLAVGRMAVSSDTLRSAEEKDIKGKAVYVLHTWKDALWGDGVE</sequence>
<reference evidence="1" key="1">
    <citation type="submission" date="2022-08" db="EMBL/GenBank/DDBJ databases">
        <title>Genome Sequence of Pycnoporus sanguineus.</title>
        <authorList>
            <person name="Buettner E."/>
        </authorList>
    </citation>
    <scope>NUCLEOTIDE SEQUENCE</scope>
    <source>
        <strain evidence="1">CG-C14</strain>
    </source>
</reference>
<comment type="caution">
    <text evidence="1">The sequence shown here is derived from an EMBL/GenBank/DDBJ whole genome shotgun (WGS) entry which is preliminary data.</text>
</comment>
<name>A0ACC1MYD1_9APHY</name>
<accession>A0ACC1MYD1</accession>
<organism evidence="1 2">
    <name type="scientific">Trametes sanguinea</name>
    <dbReference type="NCBI Taxonomy" id="158606"/>
    <lineage>
        <taxon>Eukaryota</taxon>
        <taxon>Fungi</taxon>
        <taxon>Dikarya</taxon>
        <taxon>Basidiomycota</taxon>
        <taxon>Agaricomycotina</taxon>
        <taxon>Agaricomycetes</taxon>
        <taxon>Polyporales</taxon>
        <taxon>Polyporaceae</taxon>
        <taxon>Trametes</taxon>
    </lineage>
</organism>
<protein>
    <submittedName>
        <fullName evidence="1">Uncharacterized protein</fullName>
    </submittedName>
</protein>